<accession>A0ABY4YDB3</accession>
<sequence length="456" mass="52291">MLNIFRGLDGCKWLLLQLDYPLELTPNEFMLACDIIKDEKKSLELLYLSIPKGYESKAYEALRDNYSLNTISLFGYDEYDMSLFQDYIVYRNTGWLNKLEHWLNNDIMSPMPPPALSYAFLLEEDPLEEDPIDEDPFYDKRGYYTPERIRQYEEILEHSSANQLYEGLRGLRPQTTAEEEKEGLIQELTAEGKQQLFQILTQAYPHPQLQRIASYALGHFLLENPKFLATDKEEMIRSLLIINAFKKSDFSPTTENFISEIRKIAVAIAILKLQHKDASPNDIRKFTGGEKQILDFFKLRDILNQAVETLKNDQNASSVNELNLLNAIGAQKSYHPLLIKYMLECPSLVKQMKTSFPSLQSFFIVEDCLSQNTSIREIDLNECCVAKLEQTGIPKDRCPSLAAELRSAKDVVLWDTKSLLEHLSNAEKTLGYSPMFFPKTSKAESSAPDSSLSNQP</sequence>
<keyword evidence="1" id="KW-0614">Plasmid</keyword>
<evidence type="ECO:0000313" key="1">
    <source>
        <dbReference type="EMBL" id="USQ15398.1"/>
    </source>
</evidence>
<geneLocation type="plasmid" evidence="1 2">
    <name>pLlyPCM2298_1</name>
</geneLocation>
<evidence type="ECO:0000313" key="2">
    <source>
        <dbReference type="Proteomes" id="UP001057474"/>
    </source>
</evidence>
<name>A0ABY4YDB3_9GAMM</name>
<gene>
    <name evidence="1" type="ORF">J2N86_14205</name>
</gene>
<reference evidence="1" key="1">
    <citation type="submission" date="2021-03" db="EMBL/GenBank/DDBJ databases">
        <title>Legionella lytica PCM 2298.</title>
        <authorList>
            <person name="Koper P."/>
        </authorList>
    </citation>
    <scope>NUCLEOTIDE SEQUENCE</scope>
    <source>
        <strain evidence="1">PCM 2298</strain>
        <plasmid evidence="1">pLlyPCM2298_1</plasmid>
    </source>
</reference>
<proteinExistence type="predicted"/>
<dbReference type="Proteomes" id="UP001057474">
    <property type="component" value="Plasmid pLlyPCM2298_1"/>
</dbReference>
<dbReference type="RefSeq" id="WP_252582637.1">
    <property type="nucleotide sequence ID" value="NZ_CP071528.1"/>
</dbReference>
<protein>
    <submittedName>
        <fullName evidence="1">Uncharacterized protein</fullName>
    </submittedName>
</protein>
<organism evidence="1 2">
    <name type="scientific">Legionella lytica</name>
    <dbReference type="NCBI Taxonomy" id="96232"/>
    <lineage>
        <taxon>Bacteria</taxon>
        <taxon>Pseudomonadati</taxon>
        <taxon>Pseudomonadota</taxon>
        <taxon>Gammaproteobacteria</taxon>
        <taxon>Legionellales</taxon>
        <taxon>Legionellaceae</taxon>
        <taxon>Legionella</taxon>
    </lineage>
</organism>
<dbReference type="EMBL" id="CP071528">
    <property type="protein sequence ID" value="USQ15398.1"/>
    <property type="molecule type" value="Genomic_DNA"/>
</dbReference>
<keyword evidence="2" id="KW-1185">Reference proteome</keyword>